<dbReference type="Proteomes" id="UP000030700">
    <property type="component" value="Unassembled WGS sequence"/>
</dbReference>
<dbReference type="STRING" id="1499966.U14_04322"/>
<proteinExistence type="predicted"/>
<dbReference type="HOGENOM" id="CLU_552827_0_0_0"/>
<name>A0A0S6W0C4_9BACT</name>
<accession>A0A0S6W0C4</accession>
<protein>
    <submittedName>
        <fullName evidence="1">Uncharacterized protein</fullName>
    </submittedName>
</protein>
<gene>
    <name evidence="1" type="ORF">U14_04322</name>
</gene>
<reference evidence="1" key="1">
    <citation type="journal article" date="2015" name="PeerJ">
        <title>First genomic representation of candidate bacterial phylum KSB3 points to enhanced environmental sensing as a trigger of wastewater bulking.</title>
        <authorList>
            <person name="Sekiguchi Y."/>
            <person name="Ohashi A."/>
            <person name="Parks D.H."/>
            <person name="Yamauchi T."/>
            <person name="Tyson G.W."/>
            <person name="Hugenholtz P."/>
        </authorList>
    </citation>
    <scope>NUCLEOTIDE SEQUENCE [LARGE SCALE GENOMIC DNA]</scope>
</reference>
<evidence type="ECO:0000313" key="1">
    <source>
        <dbReference type="EMBL" id="GAK53063.1"/>
    </source>
</evidence>
<evidence type="ECO:0000313" key="2">
    <source>
        <dbReference type="Proteomes" id="UP000030700"/>
    </source>
</evidence>
<dbReference type="EMBL" id="DF820459">
    <property type="protein sequence ID" value="GAK53063.1"/>
    <property type="molecule type" value="Genomic_DNA"/>
</dbReference>
<sequence length="490" mass="56839">MNPLLLSQVAMEQKIALEEVLKIKQVVDQMDLLEFKTQWSRRSKDYATLNQTDRLKYMVMSIKVLQAQSDLKRMINSIQELSTHPESERAIYYYLRADLWKFLDNFHYLLLVEESESQEQFACLDLLEDLVGIIVQDEELQQTCLIRLQKLLDQVRILKSDVIKRDPKSPMSGVYQDVEHRVAQILQTVDPTMRVAAPLPTNLVPQPAWAIIQRYTAFSISRISIEKSGVLSIIQLLYEYPILQLNTDMAMLEEVLNTLERRALYEPQLSQIRNQCAYALILLLEIIKMHEGLPVLLSRIFDLCAYIHFPQAGVSLEKELTELKGRVAEISQKKLRPIIEDVLWKNPAYLAKVSYIRTSCPWCYRQDREEILNLSFIRQVITSSFDRLESVPALQFSYEGVTKSRLSEMVIESLGLLVNLEPSPQFLSLHAKETRMIKQAQKTGTLSDDTQEKLLNKQYQTYKNHLKFLHDSIEYYQGISAESAQEESRA</sequence>
<dbReference type="AlphaFoldDB" id="A0A0S6W0C4"/>
<keyword evidence="2" id="KW-1185">Reference proteome</keyword>
<organism evidence="1">
    <name type="scientific">Candidatus Moduliflexus flocculans</name>
    <dbReference type="NCBI Taxonomy" id="1499966"/>
    <lineage>
        <taxon>Bacteria</taxon>
        <taxon>Candidatus Moduliflexota</taxon>
        <taxon>Candidatus Moduliflexia</taxon>
        <taxon>Candidatus Moduliflexales</taxon>
        <taxon>Candidatus Moduliflexaceae</taxon>
    </lineage>
</organism>